<evidence type="ECO:0000313" key="2">
    <source>
        <dbReference type="Proteomes" id="UP001465153"/>
    </source>
</evidence>
<organism evidence="1 2">
    <name type="scientific">Sessilibacter corallicola</name>
    <dbReference type="NCBI Taxonomy" id="2904075"/>
    <lineage>
        <taxon>Bacteria</taxon>
        <taxon>Pseudomonadati</taxon>
        <taxon>Pseudomonadota</taxon>
        <taxon>Gammaproteobacteria</taxon>
        <taxon>Cellvibrionales</taxon>
        <taxon>Cellvibrionaceae</taxon>
        <taxon>Sessilibacter</taxon>
    </lineage>
</organism>
<protein>
    <submittedName>
        <fullName evidence="1">Uncharacterized protein</fullName>
    </submittedName>
</protein>
<proteinExistence type="predicted"/>
<evidence type="ECO:0000313" key="1">
    <source>
        <dbReference type="EMBL" id="GAA6168314.1"/>
    </source>
</evidence>
<name>A0ABQ0A9I2_9GAMM</name>
<sequence length="83" mass="9679">MAVKLKSGFEILRYSDLNYEGMTAEIQYKGEQVAQINMDKGLDNLEMEIFTEFVQSAFKPIFQLDDFLEAVSEAKKILREYEE</sequence>
<dbReference type="RefSeq" id="WP_353302981.1">
    <property type="nucleotide sequence ID" value="NZ_BAABWN010000006.1"/>
</dbReference>
<accession>A0ABQ0A9I2</accession>
<keyword evidence="2" id="KW-1185">Reference proteome</keyword>
<comment type="caution">
    <text evidence="1">The sequence shown here is derived from an EMBL/GenBank/DDBJ whole genome shotgun (WGS) entry which is preliminary data.</text>
</comment>
<reference evidence="1 2" key="1">
    <citation type="submission" date="2024-04" db="EMBL/GenBank/DDBJ databases">
        <title>Draft genome sequence of Sessilibacter corallicola NBRC 116591.</title>
        <authorList>
            <person name="Miyakawa T."/>
            <person name="Kusuya Y."/>
            <person name="Miura T."/>
        </authorList>
    </citation>
    <scope>NUCLEOTIDE SEQUENCE [LARGE SCALE GENOMIC DNA]</scope>
    <source>
        <strain evidence="1 2">KU-00831-HH</strain>
    </source>
</reference>
<dbReference type="Proteomes" id="UP001465153">
    <property type="component" value="Unassembled WGS sequence"/>
</dbReference>
<dbReference type="EMBL" id="BAABWN010000006">
    <property type="protein sequence ID" value="GAA6168314.1"/>
    <property type="molecule type" value="Genomic_DNA"/>
</dbReference>
<gene>
    <name evidence="1" type="ORF">NBRC116591_21250</name>
</gene>